<feature type="non-terminal residue" evidence="1">
    <location>
        <position position="1"/>
    </location>
</feature>
<sequence>LTPKQKGNELELFLLQLLRENSIKCNATRTGYFVNSTFTSIGDGGINLFEFSGVLAKQAEGTIEFFGTNTTYSLNAHNEASNSKQQIILCHKDNVIEKIKATKLKLENEELQKNLFELNDLVIENLEIDSDESTVYLF</sequence>
<comment type="caution">
    <text evidence="1">The sequence shown here is derived from an EMBL/GenBank/DDBJ whole genome shotgun (WGS) entry which is preliminary data.</text>
</comment>
<dbReference type="EMBL" id="CAJVQC010125628">
    <property type="protein sequence ID" value="CAG8840069.1"/>
    <property type="molecule type" value="Genomic_DNA"/>
</dbReference>
<dbReference type="Proteomes" id="UP000789920">
    <property type="component" value="Unassembled WGS sequence"/>
</dbReference>
<gene>
    <name evidence="1" type="ORF">RPERSI_LOCUS31286</name>
</gene>
<feature type="non-terminal residue" evidence="1">
    <location>
        <position position="138"/>
    </location>
</feature>
<name>A0ACA9SHH8_9GLOM</name>
<keyword evidence="2" id="KW-1185">Reference proteome</keyword>
<protein>
    <submittedName>
        <fullName evidence="1">2443_t:CDS:1</fullName>
    </submittedName>
</protein>
<organism evidence="1 2">
    <name type="scientific">Racocetra persica</name>
    <dbReference type="NCBI Taxonomy" id="160502"/>
    <lineage>
        <taxon>Eukaryota</taxon>
        <taxon>Fungi</taxon>
        <taxon>Fungi incertae sedis</taxon>
        <taxon>Mucoromycota</taxon>
        <taxon>Glomeromycotina</taxon>
        <taxon>Glomeromycetes</taxon>
        <taxon>Diversisporales</taxon>
        <taxon>Gigasporaceae</taxon>
        <taxon>Racocetra</taxon>
    </lineage>
</organism>
<evidence type="ECO:0000313" key="1">
    <source>
        <dbReference type="EMBL" id="CAG8840069.1"/>
    </source>
</evidence>
<evidence type="ECO:0000313" key="2">
    <source>
        <dbReference type="Proteomes" id="UP000789920"/>
    </source>
</evidence>
<accession>A0ACA9SHH8</accession>
<reference evidence="1" key="1">
    <citation type="submission" date="2021-06" db="EMBL/GenBank/DDBJ databases">
        <authorList>
            <person name="Kallberg Y."/>
            <person name="Tangrot J."/>
            <person name="Rosling A."/>
        </authorList>
    </citation>
    <scope>NUCLEOTIDE SEQUENCE</scope>
    <source>
        <strain evidence="1">MA461A</strain>
    </source>
</reference>
<proteinExistence type="predicted"/>